<dbReference type="RefSeq" id="WP_337334201.1">
    <property type="nucleotide sequence ID" value="NZ_JBBDHC010000002.1"/>
</dbReference>
<evidence type="ECO:0000256" key="1">
    <source>
        <dbReference type="ARBA" id="ARBA00004613"/>
    </source>
</evidence>
<proteinExistence type="predicted"/>
<evidence type="ECO:0000313" key="5">
    <source>
        <dbReference type="Proteomes" id="UP001364472"/>
    </source>
</evidence>
<accession>A0AAW9R2C6</accession>
<dbReference type="Pfam" id="PF03022">
    <property type="entry name" value="MRJP"/>
    <property type="match status" value="1"/>
</dbReference>
<evidence type="ECO:0000256" key="2">
    <source>
        <dbReference type="ARBA" id="ARBA00022525"/>
    </source>
</evidence>
<dbReference type="EMBL" id="JBBDHC010000002">
    <property type="protein sequence ID" value="MEJ1248486.1"/>
    <property type="molecule type" value="Genomic_DNA"/>
</dbReference>
<name>A0AAW9R2C6_9GAMM</name>
<keyword evidence="5" id="KW-1185">Reference proteome</keyword>
<sequence length="461" mass="50456">MKSILVPVLFAASLGLAHAQALMPTPQDAASAAAPSPELEARIAAVDDLQTLSQLVVYYRENGDLNAELAALDRRIALRPHIGAYKLDKAVTLAREDRKSEAYTLLIEMQNAGYAYDLRGDQRFSRIADTEVWGYILDNLDRNRQPFGEGKLAYTLPREDLLLESMAFDATRRQLLVGSAREGKVYAVGEGGKLAPIASADADNGMWAVFDLVVDAPRNVLWVASTAVPHFKSYRPEADLGRAGVFKFDLKTGKFLKSYLSPVVPGQSFLLSSIALGKDGEVYVADGVNRAIYQVRDDQFRRILHAPMLSSISALAVSTDGRRLYMADPERGVLGITLSNAQPFDVRVPEKLSLEGISALEVVGNDLLAVQSGMNPARVMRLALSPEGDTIVGVRPIEASNPQFGKIGTTALDGTTLYLIANEQKDNYDRFGLLRNKDRLEGTRILRMDADFQSDEPGVRQ</sequence>
<reference evidence="4 5" key="1">
    <citation type="journal article" date="2016" name="Antonie Van Leeuwenhoek">
        <title>Denitratimonas tolerans gen. nov., sp. nov., a denitrifying bacterium isolated from a bioreactor for tannery wastewater treatment.</title>
        <authorList>
            <person name="Han S.I."/>
            <person name="Kim J.O."/>
            <person name="Lee Y.R."/>
            <person name="Ekpeghere K.I."/>
            <person name="Koh S.C."/>
            <person name="Whang K.S."/>
        </authorList>
    </citation>
    <scope>NUCLEOTIDE SEQUENCE [LARGE SCALE GENOMIC DNA]</scope>
    <source>
        <strain evidence="4 5">KACC 17565</strain>
    </source>
</reference>
<dbReference type="SUPFAM" id="SSF75011">
    <property type="entry name" value="3-carboxy-cis,cis-mucoante lactonizing enzyme"/>
    <property type="match status" value="1"/>
</dbReference>
<dbReference type="InterPro" id="IPR011042">
    <property type="entry name" value="6-blade_b-propeller_TolB-like"/>
</dbReference>
<protein>
    <submittedName>
        <fullName evidence="4">L-dopachrome tautomerase-related protein</fullName>
    </submittedName>
</protein>
<dbReference type="Proteomes" id="UP001364472">
    <property type="component" value="Unassembled WGS sequence"/>
</dbReference>
<gene>
    <name evidence="4" type="ORF">WB794_02170</name>
</gene>
<dbReference type="AlphaFoldDB" id="A0AAW9R2C6"/>
<dbReference type="InterPro" id="IPR017996">
    <property type="entry name" value="MRJP/yellow-related"/>
</dbReference>
<feature type="signal peptide" evidence="3">
    <location>
        <begin position="1"/>
        <end position="19"/>
    </location>
</feature>
<feature type="chain" id="PRO_5043858183" evidence="3">
    <location>
        <begin position="20"/>
        <end position="461"/>
    </location>
</feature>
<keyword evidence="2" id="KW-0964">Secreted</keyword>
<comment type="subcellular location">
    <subcellularLocation>
        <location evidence="1">Secreted</location>
    </subcellularLocation>
</comment>
<evidence type="ECO:0000256" key="3">
    <source>
        <dbReference type="SAM" id="SignalP"/>
    </source>
</evidence>
<organism evidence="4 5">
    <name type="scientific">Denitratimonas tolerans</name>
    <dbReference type="NCBI Taxonomy" id="1338420"/>
    <lineage>
        <taxon>Bacteria</taxon>
        <taxon>Pseudomonadati</taxon>
        <taxon>Pseudomonadota</taxon>
        <taxon>Gammaproteobacteria</taxon>
        <taxon>Lysobacterales</taxon>
        <taxon>Lysobacteraceae</taxon>
        <taxon>Denitratimonas</taxon>
    </lineage>
</organism>
<dbReference type="Gene3D" id="2.120.10.30">
    <property type="entry name" value="TolB, C-terminal domain"/>
    <property type="match status" value="1"/>
</dbReference>
<comment type="caution">
    <text evidence="4">The sequence shown here is derived from an EMBL/GenBank/DDBJ whole genome shotgun (WGS) entry which is preliminary data.</text>
</comment>
<keyword evidence="3" id="KW-0732">Signal</keyword>
<dbReference type="GO" id="GO:0005576">
    <property type="term" value="C:extracellular region"/>
    <property type="evidence" value="ECO:0007669"/>
    <property type="project" value="UniProtKB-SubCell"/>
</dbReference>
<evidence type="ECO:0000313" key="4">
    <source>
        <dbReference type="EMBL" id="MEJ1248486.1"/>
    </source>
</evidence>